<feature type="non-terminal residue" evidence="1">
    <location>
        <position position="1"/>
    </location>
</feature>
<sequence>TSSKQIEHPNIVKFIGFQILPTGGNIILERYDTSLRRAIAKRFESK</sequence>
<dbReference type="EMBL" id="LAZR01017680">
    <property type="protein sequence ID" value="KKL99427.1"/>
    <property type="molecule type" value="Genomic_DNA"/>
</dbReference>
<comment type="caution">
    <text evidence="1">The sequence shown here is derived from an EMBL/GenBank/DDBJ whole genome shotgun (WGS) entry which is preliminary data.</text>
</comment>
<dbReference type="AlphaFoldDB" id="A0A0F9JKD3"/>
<protein>
    <recommendedName>
        <fullName evidence="2">Protein kinase domain-containing protein</fullName>
    </recommendedName>
</protein>
<evidence type="ECO:0008006" key="2">
    <source>
        <dbReference type="Google" id="ProtNLM"/>
    </source>
</evidence>
<gene>
    <name evidence="1" type="ORF">LCGC14_1814490</name>
</gene>
<evidence type="ECO:0000313" key="1">
    <source>
        <dbReference type="EMBL" id="KKL99427.1"/>
    </source>
</evidence>
<name>A0A0F9JKD3_9ZZZZ</name>
<reference evidence="1" key="1">
    <citation type="journal article" date="2015" name="Nature">
        <title>Complex archaea that bridge the gap between prokaryotes and eukaryotes.</title>
        <authorList>
            <person name="Spang A."/>
            <person name="Saw J.H."/>
            <person name="Jorgensen S.L."/>
            <person name="Zaremba-Niedzwiedzka K."/>
            <person name="Martijn J."/>
            <person name="Lind A.E."/>
            <person name="van Eijk R."/>
            <person name="Schleper C."/>
            <person name="Guy L."/>
            <person name="Ettema T.J."/>
        </authorList>
    </citation>
    <scope>NUCLEOTIDE SEQUENCE</scope>
</reference>
<accession>A0A0F9JKD3</accession>
<proteinExistence type="predicted"/>
<organism evidence="1">
    <name type="scientific">marine sediment metagenome</name>
    <dbReference type="NCBI Taxonomy" id="412755"/>
    <lineage>
        <taxon>unclassified sequences</taxon>
        <taxon>metagenomes</taxon>
        <taxon>ecological metagenomes</taxon>
    </lineage>
</organism>